<dbReference type="EMBL" id="JAPMOS010000002">
    <property type="protein sequence ID" value="KAJ4462606.1"/>
    <property type="molecule type" value="Genomic_DNA"/>
</dbReference>
<organism evidence="3 4">
    <name type="scientific">Paratrimastix pyriformis</name>
    <dbReference type="NCBI Taxonomy" id="342808"/>
    <lineage>
        <taxon>Eukaryota</taxon>
        <taxon>Metamonada</taxon>
        <taxon>Preaxostyla</taxon>
        <taxon>Paratrimastigidae</taxon>
        <taxon>Paratrimastix</taxon>
    </lineage>
</organism>
<accession>A0ABQ8UVW5</accession>
<feature type="compositionally biased region" description="Pro residues" evidence="2">
    <location>
        <begin position="441"/>
        <end position="456"/>
    </location>
</feature>
<proteinExistence type="inferred from homology"/>
<name>A0ABQ8UVW5_9EUKA</name>
<keyword evidence="1" id="KW-0687">Ribonucleoprotein</keyword>
<keyword evidence="1" id="KW-0690">Ribosome biogenesis</keyword>
<feature type="region of interest" description="Disordered" evidence="2">
    <location>
        <begin position="439"/>
        <end position="459"/>
    </location>
</feature>
<evidence type="ECO:0000313" key="4">
    <source>
        <dbReference type="Proteomes" id="UP001141327"/>
    </source>
</evidence>
<sequence length="470" mass="51739">MSASDQLVAIAKARFDPVTAKHVSFLFGEKDAESHMDRDSLFQLGFTGFQELLKLDARFAPFEKIFFSIAAKEFNRTQQTRGESAHLDASLRVFLPLLSGHLVQSGAQKVLEYLIGAFQVHIYNVGEVLACFMPYHETELFPRILKVLNLQSWPQFAPFKKQNIPMPKQSLIDGCMKDERLMQFVFTIMKRAISTQCMFPSTVSFFTTVLAGVMQTPTGITENFIRTALPSFLDIAACPFADAQQAALTLVMLLVHRAALTPAVVATSMRQLAQAASDALVGPFLGTLSFLWNVGHPRDPAEDEAAARMPVMEDAVVVALMKLGWKDAGVRLRLEQLVARCPLEAHAALLTEALLANLPAADLAAEPEAEEAADSLPAHARRLLELLAKHHGKALDRGLAMYLRSETVRLAAPRPAGRGCPVRALLERVFADTTHRLVALTPPPPLPPRALRPPNPQVSQLRTDWLPCCP</sequence>
<dbReference type="PANTHER" id="PTHR13457:SF1">
    <property type="entry name" value="HEAT REPEAT-CONTAINING PROTEIN 1"/>
    <property type="match status" value="1"/>
</dbReference>
<keyword evidence="4" id="KW-1185">Reference proteome</keyword>
<evidence type="ECO:0000256" key="1">
    <source>
        <dbReference type="RuleBase" id="RU367065"/>
    </source>
</evidence>
<dbReference type="Proteomes" id="UP001141327">
    <property type="component" value="Unassembled WGS sequence"/>
</dbReference>
<comment type="similarity">
    <text evidence="1">Belongs to the HEATR1/UTP10 family.</text>
</comment>
<protein>
    <recommendedName>
        <fullName evidence="1">HEAT repeat-containing protein 1</fullName>
    </recommendedName>
</protein>
<gene>
    <name evidence="3" type="ORF">PAPYR_595</name>
</gene>
<comment type="caution">
    <text evidence="3">The sequence shown here is derived from an EMBL/GenBank/DDBJ whole genome shotgun (WGS) entry which is preliminary data.</text>
</comment>
<keyword evidence="1" id="KW-0698">rRNA processing</keyword>
<dbReference type="PANTHER" id="PTHR13457">
    <property type="entry name" value="BAP28"/>
    <property type="match status" value="1"/>
</dbReference>
<comment type="subcellular location">
    <subcellularLocation>
        <location evidence="1">Nucleus</location>
        <location evidence="1">Nucleolus</location>
    </subcellularLocation>
</comment>
<dbReference type="InterPro" id="IPR040191">
    <property type="entry name" value="UTP10"/>
</dbReference>
<comment type="function">
    <text evidence="1">Involved in nucleolar processing of pre-18S ribosomal RNA.</text>
</comment>
<keyword evidence="1" id="KW-0539">Nucleus</keyword>
<reference evidence="3" key="1">
    <citation type="journal article" date="2022" name="bioRxiv">
        <title>Genomics of Preaxostyla Flagellates Illuminates Evolutionary Transitions and the Path Towards Mitochondrial Loss.</title>
        <authorList>
            <person name="Novak L.V.F."/>
            <person name="Treitli S.C."/>
            <person name="Pyrih J."/>
            <person name="Halakuc P."/>
            <person name="Pipaliya S.V."/>
            <person name="Vacek V."/>
            <person name="Brzon O."/>
            <person name="Soukal P."/>
            <person name="Eme L."/>
            <person name="Dacks J.B."/>
            <person name="Karnkowska A."/>
            <person name="Elias M."/>
            <person name="Hampl V."/>
        </authorList>
    </citation>
    <scope>NUCLEOTIDE SEQUENCE</scope>
    <source>
        <strain evidence="3">RCP-MX</strain>
    </source>
</reference>
<evidence type="ECO:0000313" key="3">
    <source>
        <dbReference type="EMBL" id="KAJ4462606.1"/>
    </source>
</evidence>
<evidence type="ECO:0000256" key="2">
    <source>
        <dbReference type="SAM" id="MobiDB-lite"/>
    </source>
</evidence>